<sequence>MIRRTVLKALMASPLGFLSPKPVSATEVCNDALRKLGREEFQLTGMCATTSFSSFYIVPDDDGPMVMLRV</sequence>
<organism evidence="1">
    <name type="scientific">marine sediment metagenome</name>
    <dbReference type="NCBI Taxonomy" id="412755"/>
    <lineage>
        <taxon>unclassified sequences</taxon>
        <taxon>metagenomes</taxon>
        <taxon>ecological metagenomes</taxon>
    </lineage>
</organism>
<reference evidence="1" key="1">
    <citation type="journal article" date="2015" name="Nature">
        <title>Complex archaea that bridge the gap between prokaryotes and eukaryotes.</title>
        <authorList>
            <person name="Spang A."/>
            <person name="Saw J.H."/>
            <person name="Jorgensen S.L."/>
            <person name="Zaremba-Niedzwiedzka K."/>
            <person name="Martijn J."/>
            <person name="Lind A.E."/>
            <person name="van Eijk R."/>
            <person name="Schleper C."/>
            <person name="Guy L."/>
            <person name="Ettema T.J."/>
        </authorList>
    </citation>
    <scope>NUCLEOTIDE SEQUENCE</scope>
</reference>
<name>A0A0F9TLP8_9ZZZZ</name>
<dbReference type="AlphaFoldDB" id="A0A0F9TLP8"/>
<protein>
    <submittedName>
        <fullName evidence="1">Uncharacterized protein</fullName>
    </submittedName>
</protein>
<comment type="caution">
    <text evidence="1">The sequence shown here is derived from an EMBL/GenBank/DDBJ whole genome shotgun (WGS) entry which is preliminary data.</text>
</comment>
<accession>A0A0F9TLP8</accession>
<gene>
    <name evidence="1" type="ORF">LCGC14_0376930</name>
</gene>
<dbReference type="EMBL" id="LAZR01000303">
    <property type="protein sequence ID" value="KKN75817.1"/>
    <property type="molecule type" value="Genomic_DNA"/>
</dbReference>
<proteinExistence type="predicted"/>
<evidence type="ECO:0000313" key="1">
    <source>
        <dbReference type="EMBL" id="KKN75817.1"/>
    </source>
</evidence>